<accession>A0A2L2YHM7</accession>
<dbReference type="GO" id="GO:0004115">
    <property type="term" value="F:3',5'-cyclic-AMP phosphodiesterase activity"/>
    <property type="evidence" value="ECO:0007669"/>
    <property type="project" value="UniProtKB-EC"/>
</dbReference>
<dbReference type="GO" id="GO:0007615">
    <property type="term" value="P:anesthesia-resistant memory"/>
    <property type="evidence" value="ECO:0007669"/>
    <property type="project" value="UniProtKB-ARBA"/>
</dbReference>
<feature type="active site" description="Proton donor" evidence="9">
    <location>
        <position position="100"/>
    </location>
</feature>
<dbReference type="PROSITE" id="PS00126">
    <property type="entry name" value="PDEASE_I_1"/>
    <property type="match status" value="1"/>
</dbReference>
<dbReference type="InterPro" id="IPR003607">
    <property type="entry name" value="HD/PDEase_dom"/>
</dbReference>
<dbReference type="FunFam" id="1.10.1300.10:FF:000001">
    <property type="entry name" value="Phosphodiesterase"/>
    <property type="match status" value="1"/>
</dbReference>
<dbReference type="GO" id="GO:0046958">
    <property type="term" value="P:nonassociative learning"/>
    <property type="evidence" value="ECO:0007669"/>
    <property type="project" value="UniProtKB-ARBA"/>
</dbReference>
<dbReference type="GO" id="GO:0045202">
    <property type="term" value="C:synapse"/>
    <property type="evidence" value="ECO:0007669"/>
    <property type="project" value="GOC"/>
</dbReference>
<evidence type="ECO:0000256" key="7">
    <source>
        <dbReference type="ARBA" id="ARBA00078406"/>
    </source>
</evidence>
<dbReference type="GO" id="GO:0007268">
    <property type="term" value="P:chemical synaptic transmission"/>
    <property type="evidence" value="ECO:0007669"/>
    <property type="project" value="UniProtKB-ARBA"/>
</dbReference>
<feature type="domain" description="PDEase" evidence="13">
    <location>
        <begin position="25"/>
        <end position="353"/>
    </location>
</feature>
<evidence type="ECO:0000256" key="3">
    <source>
        <dbReference type="ARBA" id="ARBA00022723"/>
    </source>
</evidence>
<dbReference type="GO" id="GO:0007619">
    <property type="term" value="P:courtship behavior"/>
    <property type="evidence" value="ECO:0007669"/>
    <property type="project" value="UniProtKB-ARBA"/>
</dbReference>
<dbReference type="CDD" id="cd00077">
    <property type="entry name" value="HDc"/>
    <property type="match status" value="1"/>
</dbReference>
<feature type="binding site" evidence="10">
    <location>
        <position position="258"/>
    </location>
    <ligand>
        <name>AMP</name>
        <dbReference type="ChEBI" id="CHEBI:456215"/>
    </ligand>
</feature>
<dbReference type="InterPro" id="IPR002073">
    <property type="entry name" value="PDEase_catalytic_dom"/>
</dbReference>
<evidence type="ECO:0000256" key="2">
    <source>
        <dbReference type="ARBA" id="ARBA00012276"/>
    </source>
</evidence>
<evidence type="ECO:0000256" key="8">
    <source>
        <dbReference type="ARBA" id="ARBA00079773"/>
    </source>
</evidence>
<dbReference type="Gene3D" id="1.10.1300.10">
    <property type="entry name" value="3'5'-cyclic nucleotide phosphodiesterase, catalytic domain"/>
    <property type="match status" value="1"/>
</dbReference>
<dbReference type="PANTHER" id="PTHR11347">
    <property type="entry name" value="CYCLIC NUCLEOTIDE PHOSPHODIESTERASE"/>
    <property type="match status" value="1"/>
</dbReference>
<feature type="binding site" evidence="11">
    <location>
        <position position="258"/>
    </location>
    <ligand>
        <name>Zn(2+)</name>
        <dbReference type="ChEBI" id="CHEBI:29105"/>
        <label>1</label>
    </ligand>
</feature>
<keyword evidence="4" id="KW-0378">Hydrolase</keyword>
<feature type="binding site" evidence="11">
    <location>
        <position position="141"/>
    </location>
    <ligand>
        <name>Zn(2+)</name>
        <dbReference type="ChEBI" id="CHEBI:29105"/>
        <label>2</label>
    </ligand>
</feature>
<evidence type="ECO:0000256" key="9">
    <source>
        <dbReference type="PIRSR" id="PIRSR623088-1"/>
    </source>
</evidence>
<dbReference type="GO" id="GO:0001661">
    <property type="term" value="P:conditioned taste aversion"/>
    <property type="evidence" value="ECO:0007669"/>
    <property type="project" value="UniProtKB-ARBA"/>
</dbReference>
<evidence type="ECO:0000256" key="11">
    <source>
        <dbReference type="PIRSR" id="PIRSR623088-3"/>
    </source>
</evidence>
<dbReference type="PROSITE" id="PS51845">
    <property type="entry name" value="PDEASE_I_2"/>
    <property type="match status" value="1"/>
</dbReference>
<dbReference type="Pfam" id="PF00233">
    <property type="entry name" value="PDEase_I"/>
    <property type="match status" value="1"/>
</dbReference>
<dbReference type="GO" id="GO:0048675">
    <property type="term" value="P:axon extension"/>
    <property type="evidence" value="ECO:0007669"/>
    <property type="project" value="UniProtKB-ARBA"/>
</dbReference>
<feature type="region of interest" description="Disordered" evidence="12">
    <location>
        <begin position="350"/>
        <end position="401"/>
    </location>
</feature>
<dbReference type="GO" id="GO:0007165">
    <property type="term" value="P:signal transduction"/>
    <property type="evidence" value="ECO:0007669"/>
    <property type="project" value="InterPro"/>
</dbReference>
<dbReference type="GO" id="GO:0008355">
    <property type="term" value="P:olfactory learning"/>
    <property type="evidence" value="ECO:0007669"/>
    <property type="project" value="UniProtKB-ARBA"/>
</dbReference>
<dbReference type="OrthoDB" id="189220at2759"/>
<organism evidence="14">
    <name type="scientific">Parasteatoda tepidariorum</name>
    <name type="common">Common house spider</name>
    <name type="synonym">Achaearanea tepidariorum</name>
    <dbReference type="NCBI Taxonomy" id="114398"/>
    <lineage>
        <taxon>Eukaryota</taxon>
        <taxon>Metazoa</taxon>
        <taxon>Ecdysozoa</taxon>
        <taxon>Arthropoda</taxon>
        <taxon>Chelicerata</taxon>
        <taxon>Arachnida</taxon>
        <taxon>Araneae</taxon>
        <taxon>Araneomorphae</taxon>
        <taxon>Entelegynae</taxon>
        <taxon>Araneoidea</taxon>
        <taxon>Theridiidae</taxon>
        <taxon>Parasteatoda</taxon>
    </lineage>
</organism>
<dbReference type="EMBL" id="IAAA01021554">
    <property type="protein sequence ID" value="LAA07628.1"/>
    <property type="molecule type" value="mRNA"/>
</dbReference>
<dbReference type="SMART" id="SM00471">
    <property type="entry name" value="HDc"/>
    <property type="match status" value="1"/>
</dbReference>
<dbReference type="GO" id="GO:0046872">
    <property type="term" value="F:metal ion binding"/>
    <property type="evidence" value="ECO:0007669"/>
    <property type="project" value="UniProtKB-KW"/>
</dbReference>
<name>A0A2L2YHM7_PARTP</name>
<evidence type="ECO:0000256" key="5">
    <source>
        <dbReference type="ARBA" id="ARBA00023149"/>
    </source>
</evidence>
<evidence type="ECO:0000259" key="13">
    <source>
        <dbReference type="PROSITE" id="PS51845"/>
    </source>
</evidence>
<dbReference type="InterPro" id="IPR023088">
    <property type="entry name" value="PDEase"/>
</dbReference>
<feature type="binding site" evidence="10">
    <location>
        <position position="141"/>
    </location>
    <ligand>
        <name>AMP</name>
        <dbReference type="ChEBI" id="CHEBI:456215"/>
    </ligand>
</feature>
<dbReference type="InterPro" id="IPR036971">
    <property type="entry name" value="PDEase_catalytic_dom_sf"/>
</dbReference>
<feature type="compositionally biased region" description="Basic and acidic residues" evidence="12">
    <location>
        <begin position="357"/>
        <end position="368"/>
    </location>
</feature>
<dbReference type="GO" id="GO:0040040">
    <property type="term" value="P:thermosensory behavior"/>
    <property type="evidence" value="ECO:0007669"/>
    <property type="project" value="UniProtKB-ARBA"/>
</dbReference>
<evidence type="ECO:0000313" key="14">
    <source>
        <dbReference type="EMBL" id="LAA07628.1"/>
    </source>
</evidence>
<feature type="compositionally biased region" description="Acidic residues" evidence="12">
    <location>
        <begin position="386"/>
        <end position="401"/>
    </location>
</feature>
<evidence type="ECO:0000256" key="12">
    <source>
        <dbReference type="SAM" id="MobiDB-lite"/>
    </source>
</evidence>
<feature type="binding site" evidence="11">
    <location>
        <position position="141"/>
    </location>
    <ligand>
        <name>Zn(2+)</name>
        <dbReference type="ChEBI" id="CHEBI:29105"/>
        <label>1</label>
    </ligand>
</feature>
<comment type="function">
    <text evidence="6">Hydrolyzes the second messenger cAMP, which is a key regulator of many important physiological processes. Vital for female fertility. Required for learning/memory.</text>
</comment>
<keyword evidence="5" id="KW-0114">cAMP</keyword>
<dbReference type="EC" id="3.1.4.53" evidence="2"/>
<feature type="binding site" evidence="11">
    <location>
        <position position="104"/>
    </location>
    <ligand>
        <name>Zn(2+)</name>
        <dbReference type="ChEBI" id="CHEBI:29105"/>
        <label>1</label>
    </ligand>
</feature>
<dbReference type="PRINTS" id="PR00387">
    <property type="entry name" value="PDIESTERASE1"/>
</dbReference>
<feature type="binding site" evidence="10">
    <location>
        <position position="309"/>
    </location>
    <ligand>
        <name>AMP</name>
        <dbReference type="ChEBI" id="CHEBI:456215"/>
    </ligand>
</feature>
<dbReference type="GO" id="GO:0007623">
    <property type="term" value="P:circadian rhythm"/>
    <property type="evidence" value="ECO:0007669"/>
    <property type="project" value="UniProtKB-ARBA"/>
</dbReference>
<evidence type="ECO:0000256" key="6">
    <source>
        <dbReference type="ARBA" id="ARBA00053071"/>
    </source>
</evidence>
<dbReference type="AlphaFoldDB" id="A0A2L2YHM7"/>
<proteinExistence type="evidence at transcript level"/>
<comment type="cofactor">
    <cofactor evidence="1">
        <name>a divalent metal cation</name>
        <dbReference type="ChEBI" id="CHEBI:60240"/>
    </cofactor>
</comment>
<protein>
    <recommendedName>
        <fullName evidence="2">3',5'-cyclic-AMP phosphodiesterase</fullName>
        <ecNumber evidence="2">3.1.4.53</ecNumber>
    </recommendedName>
    <alternativeName>
        <fullName evidence="7">Learning/memory process protein</fullName>
    </alternativeName>
    <alternativeName>
        <fullName evidence="8">Protein dunce</fullName>
    </alternativeName>
</protein>
<evidence type="ECO:0000256" key="1">
    <source>
        <dbReference type="ARBA" id="ARBA00001968"/>
    </source>
</evidence>
<dbReference type="InterPro" id="IPR023174">
    <property type="entry name" value="PDEase_CS"/>
</dbReference>
<dbReference type="GO" id="GO:0007614">
    <property type="term" value="P:short-term memory"/>
    <property type="evidence" value="ECO:0007669"/>
    <property type="project" value="UniProtKB-ARBA"/>
</dbReference>
<feature type="binding site" evidence="10">
    <location>
        <begin position="100"/>
        <end position="104"/>
    </location>
    <ligand>
        <name>AMP</name>
        <dbReference type="ChEBI" id="CHEBI:456215"/>
    </ligand>
</feature>
<keyword evidence="3 11" id="KW-0479">Metal-binding</keyword>
<evidence type="ECO:0000256" key="10">
    <source>
        <dbReference type="PIRSR" id="PIRSR623088-2"/>
    </source>
</evidence>
<dbReference type="SUPFAM" id="SSF109604">
    <property type="entry name" value="HD-domain/PDEase-like"/>
    <property type="match status" value="1"/>
</dbReference>
<reference evidence="14" key="1">
    <citation type="journal article" date="2016" name="Mol. Ecol. Resour.">
        <title>Evaluation of the impact of RNA preservation methods of spiders for de novo transcriptome assembly.</title>
        <authorList>
            <person name="Kono N."/>
            <person name="Nakamura H."/>
            <person name="Ito Y."/>
            <person name="Tomita M."/>
            <person name="Arakawa K."/>
        </authorList>
    </citation>
    <scope>NUCLEOTIDE SEQUENCE</scope>
    <source>
        <tissue evidence="14">Whole body</tissue>
    </source>
</reference>
<evidence type="ECO:0000256" key="4">
    <source>
        <dbReference type="ARBA" id="ARBA00022801"/>
    </source>
</evidence>
<feature type="binding site" evidence="11">
    <location>
        <position position="140"/>
    </location>
    <ligand>
        <name>Zn(2+)</name>
        <dbReference type="ChEBI" id="CHEBI:29105"/>
        <label>1</label>
    </ligand>
</feature>
<sequence>MSQFSCVKKPLCHTNSLTKLPKFGVETTYEVELGKMLEDTNRWGLDIFKIDVYSEQRPLTAVGHKIFRDRDLLKTFNIPSKTLLNFLMTLEDHYLKVPYHNRNHACDVTQSVHVLLSSPALDSVFTDLEILATLFAAAVHDVDHPGVTNQYLVNSSSELALMYNDESVLENHSLAVGFKLLQDENCNIFAELTKKQMQTLRKMAIDMVLATDMSKHMSLLADLKTMVETKKVAGSGVLLLDNYTERIQVLQNMIHCADLSNPTKPLEIYRSWVDLIMEEFFQQGDKERELGLDISPMCDRHNATIEKSQVGFIDYIVHPLWETWADLVHPDAQDILDTLEENRDWYQNMIPVSPDSKNQDDDSDRNSHSSELAAAAERIQFHITSEDADDDDDDDFSHEES</sequence>